<sequence length="376" mass="42492">MTQGWYRKPIATAALAGWLAVSSFTQVAKAQQLPEQDLWRWFEVEVLVFAHRDAGDTVESFPWQGPQRYQDYVYNPLPSVFVPDITALLADLPECATPTVIPEFNRERLLCAAPWELDPWLPMNWQRQERMLRELAAAPADVINGPGGEVKNAAAPFLAPASQLELSETRQQLVRRGTGTPLLHLSWYQPVFGADDEYKVRLFGGRNFADEFSLAGYALPDEQAKLTALSTSEEKPELGLAERLQQLAELQRTAQFNFSAAAKDEPLAAPSASQLETPTTPLWQLDGTMHIYLVGNYLHIDSDLELREPTAVDWQPADLTAQADLALEPLTNKRFLRSFKLDQLRRVISHETHYFDHPKLGVVVQIRRTDLSARRY</sequence>
<dbReference type="eggNOG" id="ENOG5032UIH">
    <property type="taxonomic scope" value="Bacteria"/>
</dbReference>
<dbReference type="Proteomes" id="UP000053718">
    <property type="component" value="Unassembled WGS sequence"/>
</dbReference>
<evidence type="ECO:0000313" key="3">
    <source>
        <dbReference type="Proteomes" id="UP000053718"/>
    </source>
</evidence>
<evidence type="ECO:0000313" key="2">
    <source>
        <dbReference type="EMBL" id="KFZ30015.1"/>
    </source>
</evidence>
<evidence type="ECO:0000256" key="1">
    <source>
        <dbReference type="SAM" id="SignalP"/>
    </source>
</evidence>
<dbReference type="RefSeq" id="WP_034730099.1">
    <property type="nucleotide sequence ID" value="NZ_JPIN01000001.1"/>
</dbReference>
<keyword evidence="3" id="KW-1185">Reference proteome</keyword>
<organism evidence="2 3">
    <name type="scientific">Pseudidiomarina atlantica</name>
    <dbReference type="NCBI Taxonomy" id="1517416"/>
    <lineage>
        <taxon>Bacteria</taxon>
        <taxon>Pseudomonadati</taxon>
        <taxon>Pseudomonadota</taxon>
        <taxon>Gammaproteobacteria</taxon>
        <taxon>Alteromonadales</taxon>
        <taxon>Idiomarinaceae</taxon>
        <taxon>Pseudidiomarina</taxon>
    </lineage>
</organism>
<comment type="caution">
    <text evidence="2">The sequence shown here is derived from an EMBL/GenBank/DDBJ whole genome shotgun (WGS) entry which is preliminary data.</text>
</comment>
<dbReference type="EMBL" id="JPIN01000001">
    <property type="protein sequence ID" value="KFZ30015.1"/>
    <property type="molecule type" value="Genomic_DNA"/>
</dbReference>
<name>A0A094IQP5_9GAMM</name>
<dbReference type="Pfam" id="PF10972">
    <property type="entry name" value="CsiV"/>
    <property type="match status" value="1"/>
</dbReference>
<feature type="chain" id="PRO_5001904552" evidence="1">
    <location>
        <begin position="31"/>
        <end position="376"/>
    </location>
</feature>
<reference evidence="2 3" key="1">
    <citation type="submission" date="2014-06" db="EMBL/GenBank/DDBJ databases">
        <title>Draft genome sequence of Idiomarina sp. MCCC 1A10513.</title>
        <authorList>
            <person name="Du J."/>
            <person name="Lai Q."/>
            <person name="Shao Z."/>
        </authorList>
    </citation>
    <scope>NUCLEOTIDE SEQUENCE [LARGE SCALE GENOMIC DNA]</scope>
    <source>
        <strain evidence="2 3">MCCC 1A10513</strain>
    </source>
</reference>
<protein>
    <submittedName>
        <fullName evidence="2">Uncharacterized protein</fullName>
    </submittedName>
</protein>
<dbReference type="OrthoDB" id="5566524at2"/>
<proteinExistence type="predicted"/>
<accession>A0A094IQP5</accession>
<feature type="signal peptide" evidence="1">
    <location>
        <begin position="1"/>
        <end position="30"/>
    </location>
</feature>
<keyword evidence="1" id="KW-0732">Signal</keyword>
<dbReference type="AlphaFoldDB" id="A0A094IQP5"/>
<gene>
    <name evidence="2" type="ORF">IDAT_02735</name>
</gene>
<dbReference type="InterPro" id="IPR021241">
    <property type="entry name" value="CsiV"/>
</dbReference>
<dbReference type="STRING" id="1517416.IDAT_02735"/>